<evidence type="ECO:0008006" key="3">
    <source>
        <dbReference type="Google" id="ProtNLM"/>
    </source>
</evidence>
<dbReference type="PANTHER" id="PTHR33193:SF43">
    <property type="entry name" value="TRANSMEMBRANE PROTEIN DDB_G0273707_DDB_G0273361-LIKE"/>
    <property type="match status" value="1"/>
</dbReference>
<accession>A0AAF0WG84</accession>
<gene>
    <name evidence="1" type="ORF">DCAR_0208630</name>
</gene>
<reference evidence="1" key="2">
    <citation type="submission" date="2022-03" db="EMBL/GenBank/DDBJ databases">
        <title>Draft title - Genomic analysis of global carrot germplasm unveils the trajectory of domestication and the origin of high carotenoid orange carrot.</title>
        <authorList>
            <person name="Iorizzo M."/>
            <person name="Ellison S."/>
            <person name="Senalik D."/>
            <person name="Macko-Podgorni A."/>
            <person name="Grzebelus D."/>
            <person name="Bostan H."/>
            <person name="Rolling W."/>
            <person name="Curaba J."/>
            <person name="Simon P."/>
        </authorList>
    </citation>
    <scope>NUCLEOTIDE SEQUENCE</scope>
    <source>
        <tissue evidence="1">Leaf</tissue>
    </source>
</reference>
<dbReference type="InterPro" id="IPR021899">
    <property type="entry name" value="DUF3511"/>
</dbReference>
<dbReference type="PANTHER" id="PTHR33193">
    <property type="entry name" value="DOMAIN PROTEIN, PUTATIVE (DUF3511)-RELATED"/>
    <property type="match status" value="1"/>
</dbReference>
<sequence>MENFRSKSCRDIKDMQLERYSYGDREVSAAAPSGMNTMRSYSTNFASSVNPAPPSFMTGNGQELQMKKAKSNQGSIAKSWSFNDPEMKRKKRVAGYKVYAVEGKMKGSLRKSFRWIKDIVYGWR</sequence>
<dbReference type="Proteomes" id="UP000077755">
    <property type="component" value="Chromosome 2"/>
</dbReference>
<reference evidence="1" key="1">
    <citation type="journal article" date="2016" name="Nat. Genet.">
        <title>A high-quality carrot genome assembly provides new insights into carotenoid accumulation and asterid genome evolution.</title>
        <authorList>
            <person name="Iorizzo M."/>
            <person name="Ellison S."/>
            <person name="Senalik D."/>
            <person name="Zeng P."/>
            <person name="Satapoomin P."/>
            <person name="Huang J."/>
            <person name="Bowman M."/>
            <person name="Iovene M."/>
            <person name="Sanseverino W."/>
            <person name="Cavagnaro P."/>
            <person name="Yildiz M."/>
            <person name="Macko-Podgorni A."/>
            <person name="Moranska E."/>
            <person name="Grzebelus E."/>
            <person name="Grzebelus D."/>
            <person name="Ashrafi H."/>
            <person name="Zheng Z."/>
            <person name="Cheng S."/>
            <person name="Spooner D."/>
            <person name="Van Deynze A."/>
            <person name="Simon P."/>
        </authorList>
    </citation>
    <scope>NUCLEOTIDE SEQUENCE</scope>
    <source>
        <tissue evidence="1">Leaf</tissue>
    </source>
</reference>
<evidence type="ECO:0000313" key="2">
    <source>
        <dbReference type="Proteomes" id="UP000077755"/>
    </source>
</evidence>
<dbReference type="Pfam" id="PF12023">
    <property type="entry name" value="DUF3511"/>
    <property type="match status" value="1"/>
</dbReference>
<protein>
    <recommendedName>
        <fullName evidence="3">DUF3511 domain-containing protein</fullName>
    </recommendedName>
</protein>
<name>A0AAF0WG84_DAUCS</name>
<evidence type="ECO:0000313" key="1">
    <source>
        <dbReference type="EMBL" id="WOG89392.1"/>
    </source>
</evidence>
<dbReference type="KEGG" id="dcr:108208054"/>
<dbReference type="EMBL" id="CP093344">
    <property type="protein sequence ID" value="WOG89392.1"/>
    <property type="molecule type" value="Genomic_DNA"/>
</dbReference>
<organism evidence="1 2">
    <name type="scientific">Daucus carota subsp. sativus</name>
    <name type="common">Carrot</name>
    <dbReference type="NCBI Taxonomy" id="79200"/>
    <lineage>
        <taxon>Eukaryota</taxon>
        <taxon>Viridiplantae</taxon>
        <taxon>Streptophyta</taxon>
        <taxon>Embryophyta</taxon>
        <taxon>Tracheophyta</taxon>
        <taxon>Spermatophyta</taxon>
        <taxon>Magnoliopsida</taxon>
        <taxon>eudicotyledons</taxon>
        <taxon>Gunneridae</taxon>
        <taxon>Pentapetalae</taxon>
        <taxon>asterids</taxon>
        <taxon>campanulids</taxon>
        <taxon>Apiales</taxon>
        <taxon>Apiaceae</taxon>
        <taxon>Apioideae</taxon>
        <taxon>Scandiceae</taxon>
        <taxon>Daucinae</taxon>
        <taxon>Daucus</taxon>
        <taxon>Daucus sect. Daucus</taxon>
    </lineage>
</organism>
<proteinExistence type="predicted"/>
<dbReference type="AlphaFoldDB" id="A0AAF0WG84"/>
<keyword evidence="2" id="KW-1185">Reference proteome</keyword>